<sequence length="92" mass="10421">MISWQLPTRGAFKLNTDGSFEALVFLIKRFLSLEWQCELMHVYREANFSADYLANYAASLRIGLHIMEAPPSGVLHWLLHDSSGVSHGRVCV</sequence>
<evidence type="ECO:0000313" key="2">
    <source>
        <dbReference type="Proteomes" id="UP000467840"/>
    </source>
</evidence>
<dbReference type="Proteomes" id="UP000467840">
    <property type="component" value="Chromosome 12"/>
</dbReference>
<evidence type="ECO:0008006" key="3">
    <source>
        <dbReference type="Google" id="ProtNLM"/>
    </source>
</evidence>
<dbReference type="PANTHER" id="PTHR47723:SF19">
    <property type="entry name" value="POLYNUCLEOTIDYL TRANSFERASE, RIBONUCLEASE H-LIKE SUPERFAMILY PROTEIN"/>
    <property type="match status" value="1"/>
</dbReference>
<dbReference type="EMBL" id="JAAGAX010000018">
    <property type="protein sequence ID" value="KAF2284021.1"/>
    <property type="molecule type" value="Genomic_DNA"/>
</dbReference>
<comment type="caution">
    <text evidence="1">The sequence shown here is derived from an EMBL/GenBank/DDBJ whole genome shotgun (WGS) entry which is preliminary data.</text>
</comment>
<organism evidence="1 2">
    <name type="scientific">Hevea brasiliensis</name>
    <name type="common">Para rubber tree</name>
    <name type="synonym">Siphonia brasiliensis</name>
    <dbReference type="NCBI Taxonomy" id="3981"/>
    <lineage>
        <taxon>Eukaryota</taxon>
        <taxon>Viridiplantae</taxon>
        <taxon>Streptophyta</taxon>
        <taxon>Embryophyta</taxon>
        <taxon>Tracheophyta</taxon>
        <taxon>Spermatophyta</taxon>
        <taxon>Magnoliopsida</taxon>
        <taxon>eudicotyledons</taxon>
        <taxon>Gunneridae</taxon>
        <taxon>Pentapetalae</taxon>
        <taxon>rosids</taxon>
        <taxon>fabids</taxon>
        <taxon>Malpighiales</taxon>
        <taxon>Euphorbiaceae</taxon>
        <taxon>Crotonoideae</taxon>
        <taxon>Micrandreae</taxon>
        <taxon>Hevea</taxon>
    </lineage>
</organism>
<gene>
    <name evidence="1" type="ORF">GH714_018076</name>
</gene>
<name>A0A6A6K5F5_HEVBR</name>
<keyword evidence="2" id="KW-1185">Reference proteome</keyword>
<accession>A0A6A6K5F5</accession>
<protein>
    <recommendedName>
        <fullName evidence="3">RNase H type-1 domain-containing protein</fullName>
    </recommendedName>
</protein>
<proteinExistence type="predicted"/>
<dbReference type="PANTHER" id="PTHR47723">
    <property type="entry name" value="OS05G0353850 PROTEIN"/>
    <property type="match status" value="1"/>
</dbReference>
<evidence type="ECO:0000313" key="1">
    <source>
        <dbReference type="EMBL" id="KAF2284021.1"/>
    </source>
</evidence>
<reference evidence="1 2" key="1">
    <citation type="journal article" date="2020" name="Mol. Plant">
        <title>The Chromosome-Based Rubber Tree Genome Provides New Insights into Spurge Genome Evolution and Rubber Biosynthesis.</title>
        <authorList>
            <person name="Liu J."/>
            <person name="Shi C."/>
            <person name="Shi C.C."/>
            <person name="Li W."/>
            <person name="Zhang Q.J."/>
            <person name="Zhang Y."/>
            <person name="Li K."/>
            <person name="Lu H.F."/>
            <person name="Shi C."/>
            <person name="Zhu S.T."/>
            <person name="Xiao Z.Y."/>
            <person name="Nan H."/>
            <person name="Yue Y."/>
            <person name="Zhu X.G."/>
            <person name="Wu Y."/>
            <person name="Hong X.N."/>
            <person name="Fan G.Y."/>
            <person name="Tong Y."/>
            <person name="Zhang D."/>
            <person name="Mao C.L."/>
            <person name="Liu Y.L."/>
            <person name="Hao S.J."/>
            <person name="Liu W.Q."/>
            <person name="Lv M.Q."/>
            <person name="Zhang H.B."/>
            <person name="Liu Y."/>
            <person name="Hu-Tang G.R."/>
            <person name="Wang J.P."/>
            <person name="Wang J.H."/>
            <person name="Sun Y.H."/>
            <person name="Ni S.B."/>
            <person name="Chen W.B."/>
            <person name="Zhang X.C."/>
            <person name="Jiao Y.N."/>
            <person name="Eichler E.E."/>
            <person name="Li G.H."/>
            <person name="Liu X."/>
            <person name="Gao L.Z."/>
        </authorList>
    </citation>
    <scope>NUCLEOTIDE SEQUENCE [LARGE SCALE GENOMIC DNA]</scope>
    <source>
        <strain evidence="2">cv. GT1</strain>
        <tissue evidence="1">Leaf</tissue>
    </source>
</reference>
<dbReference type="InterPro" id="IPR053151">
    <property type="entry name" value="RNase_H-like"/>
</dbReference>
<dbReference type="AlphaFoldDB" id="A0A6A6K5F5"/>